<gene>
    <name evidence="2" type="ORF">KTAU_08370</name>
</gene>
<evidence type="ECO:0000313" key="3">
    <source>
        <dbReference type="Proteomes" id="UP000334820"/>
    </source>
</evidence>
<feature type="transmembrane region" description="Helical" evidence="1">
    <location>
        <begin position="68"/>
        <end position="91"/>
    </location>
</feature>
<comment type="caution">
    <text evidence="2">The sequence shown here is derived from an EMBL/GenBank/DDBJ whole genome shotgun (WGS) entry which is preliminary data.</text>
</comment>
<protein>
    <recommendedName>
        <fullName evidence="4">DUF4386 domain-containing protein</fullName>
    </recommendedName>
</protein>
<feature type="transmembrane region" description="Helical" evidence="1">
    <location>
        <begin position="25"/>
        <end position="48"/>
    </location>
</feature>
<organism evidence="2 3">
    <name type="scientific">Thermogemmatispora aurantia</name>
    <dbReference type="NCBI Taxonomy" id="2045279"/>
    <lineage>
        <taxon>Bacteria</taxon>
        <taxon>Bacillati</taxon>
        <taxon>Chloroflexota</taxon>
        <taxon>Ktedonobacteria</taxon>
        <taxon>Thermogemmatisporales</taxon>
        <taxon>Thermogemmatisporaceae</taxon>
        <taxon>Thermogemmatispora</taxon>
    </lineage>
</organism>
<dbReference type="AlphaFoldDB" id="A0A5J4K693"/>
<feature type="transmembrane region" description="Helical" evidence="1">
    <location>
        <begin position="148"/>
        <end position="170"/>
    </location>
</feature>
<dbReference type="EMBL" id="BKZV01000001">
    <property type="protein sequence ID" value="GER82199.1"/>
    <property type="molecule type" value="Genomic_DNA"/>
</dbReference>
<keyword evidence="3" id="KW-1185">Reference proteome</keyword>
<name>A0A5J4K693_9CHLR</name>
<evidence type="ECO:0000313" key="2">
    <source>
        <dbReference type="EMBL" id="GER82199.1"/>
    </source>
</evidence>
<dbReference type="RefSeq" id="WP_151727116.1">
    <property type="nucleotide sequence ID" value="NZ_BKZV01000001.1"/>
</dbReference>
<accession>A0A5J4K693</accession>
<evidence type="ECO:0000256" key="1">
    <source>
        <dbReference type="SAM" id="Phobius"/>
    </source>
</evidence>
<proteinExistence type="predicted"/>
<feature type="transmembrane region" description="Helical" evidence="1">
    <location>
        <begin position="98"/>
        <end position="119"/>
    </location>
</feature>
<keyword evidence="1" id="KW-0812">Transmembrane</keyword>
<keyword evidence="1" id="KW-1133">Transmembrane helix</keyword>
<reference evidence="2 3" key="1">
    <citation type="journal article" date="2019" name="Int. J. Syst. Evol. Microbiol.">
        <title>Thermogemmatispora aurantia sp. nov. and Thermogemmatispora argillosa sp. nov., within the class Ktedonobacteria, and emended description of the genus Thermogemmatispora.</title>
        <authorList>
            <person name="Zheng Y."/>
            <person name="Wang C.M."/>
            <person name="Sakai Y."/>
            <person name="Abe K."/>
            <person name="Yokota A."/>
            <person name="Yabe S."/>
        </authorList>
    </citation>
    <scope>NUCLEOTIDE SEQUENCE [LARGE SCALE GENOMIC DNA]</scope>
    <source>
        <strain evidence="2 3">A1-2</strain>
    </source>
</reference>
<feature type="transmembrane region" description="Helical" evidence="1">
    <location>
        <begin position="208"/>
        <end position="227"/>
    </location>
</feature>
<feature type="transmembrane region" description="Helical" evidence="1">
    <location>
        <begin position="177"/>
        <end position="196"/>
    </location>
</feature>
<evidence type="ECO:0008006" key="4">
    <source>
        <dbReference type="Google" id="ProtNLM"/>
    </source>
</evidence>
<dbReference type="Proteomes" id="UP000334820">
    <property type="component" value="Unassembled WGS sequence"/>
</dbReference>
<keyword evidence="1" id="KW-0472">Membrane</keyword>
<sequence length="238" mass="25349">MQSAGNPPHLGSDLRVPVFLKVQRIFFAICMVLPFPLLIVGFVTAGNLNPANGNIAIANVASMSLPPFLDLALVTIGLFLLPFGFLGMVSLAMSRSPWLASIGGVLSLIGMMTTIAFAAQSDMTYDMAQLGSSPQFIALWNRFNSDTFMTACLILFIIGFVGGPLLLGIALGRARAIPLWAAAAIVLSRLLPIIAFPAHLNSSITDPVSYGLFLLGSIPAAFAMLKLRKEEESAPKNR</sequence>